<keyword evidence="5 7" id="KW-0687">Ribonucleoprotein</keyword>
<dbReference type="PANTHER" id="PTHR11229:SF16">
    <property type="entry name" value="LARGE RIBOSOMAL SUBUNIT PROTEIN UL3C"/>
    <property type="match status" value="1"/>
</dbReference>
<evidence type="ECO:0000256" key="5">
    <source>
        <dbReference type="ARBA" id="ARBA00023274"/>
    </source>
</evidence>
<evidence type="ECO:0000313" key="9">
    <source>
        <dbReference type="Proteomes" id="UP000229247"/>
    </source>
</evidence>
<gene>
    <name evidence="7" type="primary">rplC</name>
    <name evidence="8" type="ORF">COS30_01945</name>
</gene>
<dbReference type="GO" id="GO:0019843">
    <property type="term" value="F:rRNA binding"/>
    <property type="evidence" value="ECO:0007669"/>
    <property type="project" value="UniProtKB-UniRule"/>
</dbReference>
<evidence type="ECO:0000256" key="6">
    <source>
        <dbReference type="ARBA" id="ARBA00035243"/>
    </source>
</evidence>
<proteinExistence type="inferred from homology"/>
<dbReference type="Gene3D" id="3.30.160.810">
    <property type="match status" value="1"/>
</dbReference>
<dbReference type="FunFam" id="3.30.160.810:FF:000001">
    <property type="entry name" value="50S ribosomal protein L3"/>
    <property type="match status" value="1"/>
</dbReference>
<dbReference type="NCBIfam" id="TIGR03625">
    <property type="entry name" value="L3_bact"/>
    <property type="match status" value="1"/>
</dbReference>
<sequence length="206" mass="22716">MKFILGKKLEMAQLFDKEGKVIPVTLVEAGPCLVTQIKDKDKDGYTAVQIGYGDVKDKHLAKPQRGHLKKLKNLKYLREVRIASPEVKVGDEIKADVFGEGDRVKIAGVSKGKGFAGVVKRHHFGGGPKSHGQKDRLRAPGSIGATFPERVPKGRRMAGRMGNERNTIRGLQVFKIDADKNILAIKGAVPGHRGTILEIRMDERYL</sequence>
<keyword evidence="2 7" id="KW-0699">rRNA-binding</keyword>
<comment type="subunit">
    <text evidence="7">Part of the 50S ribosomal subunit. Forms a cluster with proteins L14 and L19.</text>
</comment>
<evidence type="ECO:0000313" key="8">
    <source>
        <dbReference type="EMBL" id="PIV38467.1"/>
    </source>
</evidence>
<evidence type="ECO:0000256" key="7">
    <source>
        <dbReference type="HAMAP-Rule" id="MF_01325"/>
    </source>
</evidence>
<dbReference type="GO" id="GO:0006412">
    <property type="term" value="P:translation"/>
    <property type="evidence" value="ECO:0007669"/>
    <property type="project" value="UniProtKB-UniRule"/>
</dbReference>
<comment type="function">
    <text evidence="7">One of the primary rRNA binding proteins, it binds directly near the 3'-end of the 23S rRNA, where it nucleates assembly of the 50S subunit.</text>
</comment>
<organism evidence="8 9">
    <name type="scientific">Candidatus Portnoybacteria bacterium CG02_land_8_20_14_3_00_45_8</name>
    <dbReference type="NCBI Taxonomy" id="1974807"/>
    <lineage>
        <taxon>Bacteria</taxon>
        <taxon>Candidatus Portnoyibacteriota</taxon>
    </lineage>
</organism>
<comment type="caution">
    <text evidence="8">The sequence shown here is derived from an EMBL/GenBank/DDBJ whole genome shotgun (WGS) entry which is preliminary data.</text>
</comment>
<dbReference type="Gene3D" id="2.40.30.10">
    <property type="entry name" value="Translation factors"/>
    <property type="match status" value="1"/>
</dbReference>
<keyword evidence="3 7" id="KW-0694">RNA-binding</keyword>
<dbReference type="FunFam" id="2.40.30.10:FF:000004">
    <property type="entry name" value="50S ribosomal protein L3"/>
    <property type="match status" value="1"/>
</dbReference>
<dbReference type="GO" id="GO:0003735">
    <property type="term" value="F:structural constituent of ribosome"/>
    <property type="evidence" value="ECO:0007669"/>
    <property type="project" value="UniProtKB-UniRule"/>
</dbReference>
<accession>A0A2M7D613</accession>
<keyword evidence="4 7" id="KW-0689">Ribosomal protein</keyword>
<dbReference type="InterPro" id="IPR019927">
    <property type="entry name" value="Ribosomal_uL3_bac/org-type"/>
</dbReference>
<protein>
    <recommendedName>
        <fullName evidence="6 7">Large ribosomal subunit protein uL3</fullName>
    </recommendedName>
</protein>
<dbReference type="Proteomes" id="UP000229247">
    <property type="component" value="Unassembled WGS sequence"/>
</dbReference>
<dbReference type="EMBL" id="PEUE01000045">
    <property type="protein sequence ID" value="PIV38467.1"/>
    <property type="molecule type" value="Genomic_DNA"/>
</dbReference>
<dbReference type="Pfam" id="PF00297">
    <property type="entry name" value="Ribosomal_L3"/>
    <property type="match status" value="1"/>
</dbReference>
<dbReference type="SUPFAM" id="SSF50447">
    <property type="entry name" value="Translation proteins"/>
    <property type="match status" value="1"/>
</dbReference>
<name>A0A2M7D613_9BACT</name>
<dbReference type="AlphaFoldDB" id="A0A2M7D613"/>
<evidence type="ECO:0000256" key="4">
    <source>
        <dbReference type="ARBA" id="ARBA00022980"/>
    </source>
</evidence>
<dbReference type="InterPro" id="IPR009000">
    <property type="entry name" value="Transl_B-barrel_sf"/>
</dbReference>
<dbReference type="InterPro" id="IPR000597">
    <property type="entry name" value="Ribosomal_uL3"/>
</dbReference>
<comment type="similarity">
    <text evidence="1 7">Belongs to the universal ribosomal protein uL3 family.</text>
</comment>
<reference evidence="9" key="1">
    <citation type="submission" date="2017-09" db="EMBL/GenBank/DDBJ databases">
        <title>Depth-based differentiation of microbial function through sediment-hosted aquifers and enrichment of novel symbionts in the deep terrestrial subsurface.</title>
        <authorList>
            <person name="Probst A.J."/>
            <person name="Ladd B."/>
            <person name="Jarett J.K."/>
            <person name="Geller-Mcgrath D.E."/>
            <person name="Sieber C.M.K."/>
            <person name="Emerson J.B."/>
            <person name="Anantharaman K."/>
            <person name="Thomas B.C."/>
            <person name="Malmstrom R."/>
            <person name="Stieglmeier M."/>
            <person name="Klingl A."/>
            <person name="Woyke T."/>
            <person name="Ryan C.M."/>
            <person name="Banfield J.F."/>
        </authorList>
    </citation>
    <scope>NUCLEOTIDE SEQUENCE [LARGE SCALE GENOMIC DNA]</scope>
</reference>
<dbReference type="PANTHER" id="PTHR11229">
    <property type="entry name" value="50S RIBOSOMAL PROTEIN L3"/>
    <property type="match status" value="1"/>
</dbReference>
<evidence type="ECO:0000256" key="1">
    <source>
        <dbReference type="ARBA" id="ARBA00006540"/>
    </source>
</evidence>
<evidence type="ECO:0000256" key="3">
    <source>
        <dbReference type="ARBA" id="ARBA00022884"/>
    </source>
</evidence>
<dbReference type="GO" id="GO:0022625">
    <property type="term" value="C:cytosolic large ribosomal subunit"/>
    <property type="evidence" value="ECO:0007669"/>
    <property type="project" value="TreeGrafter"/>
</dbReference>
<evidence type="ECO:0000256" key="2">
    <source>
        <dbReference type="ARBA" id="ARBA00022730"/>
    </source>
</evidence>
<dbReference type="HAMAP" id="MF_01325_B">
    <property type="entry name" value="Ribosomal_uL3_B"/>
    <property type="match status" value="1"/>
</dbReference>